<accession>A0A1M4Z779</accession>
<reference evidence="2" key="1">
    <citation type="submission" date="2016-11" db="EMBL/GenBank/DDBJ databases">
        <authorList>
            <person name="Varghese N."/>
            <person name="Submissions S."/>
        </authorList>
    </citation>
    <scope>NUCLEOTIDE SEQUENCE [LARGE SCALE GENOMIC DNA]</scope>
    <source>
        <strain evidence="2">DSM 18095</strain>
    </source>
</reference>
<name>A0A1M4Z779_9FIRM</name>
<dbReference type="GeneID" id="90994533"/>
<dbReference type="EMBL" id="FQTY01000022">
    <property type="protein sequence ID" value="SHF13808.1"/>
    <property type="molecule type" value="Genomic_DNA"/>
</dbReference>
<gene>
    <name evidence="1" type="ORF">SAMN02745784_02936</name>
</gene>
<evidence type="ECO:0000313" key="2">
    <source>
        <dbReference type="Proteomes" id="UP000184114"/>
    </source>
</evidence>
<organism evidence="1 2">
    <name type="scientific">Tissierella praeacuta DSM 18095</name>
    <dbReference type="NCBI Taxonomy" id="1123404"/>
    <lineage>
        <taxon>Bacteria</taxon>
        <taxon>Bacillati</taxon>
        <taxon>Bacillota</taxon>
        <taxon>Tissierellia</taxon>
        <taxon>Tissierellales</taxon>
        <taxon>Tissierellaceae</taxon>
        <taxon>Tissierella</taxon>
    </lineage>
</organism>
<proteinExistence type="predicted"/>
<dbReference type="AlphaFoldDB" id="A0A1M4Z779"/>
<dbReference type="RefSeq" id="WP_072977690.1">
    <property type="nucleotide sequence ID" value="NZ_FQTY01000022.1"/>
</dbReference>
<keyword evidence="2" id="KW-1185">Reference proteome</keyword>
<sequence length="314" mass="36082">MSSIGITVYGVRIQESQTNQNYLLNNLEGESFFNIFIKFMKEYSNEYSNNGKLEKIFKIEKYNSGVYNENHTELYDYIIGQVKTGAYGYSAEIVNTNTGIIKYNKETDDAEVMPFFFTLCIPRGKADVGLLILQTHGIYGIKTIFTEFLSEFLKGIQSDYNLITGNVAPIAYINRYLKEAELQKIRFIRYNIPHDPANQIAMNNGVNAEYDEYILHKPVGFLKRRGQEIQQCIRGQRAVNHVIEIQNFDYDNIKLDFKLGKKSKTINLSNIDNLVINEDITDLINLIDGHPTKESIEPILIETCTDYLKDMGLI</sequence>
<dbReference type="Proteomes" id="UP000184114">
    <property type="component" value="Unassembled WGS sequence"/>
</dbReference>
<protein>
    <submittedName>
        <fullName evidence="1">Uncharacterized protein</fullName>
    </submittedName>
</protein>
<evidence type="ECO:0000313" key="1">
    <source>
        <dbReference type="EMBL" id="SHF13808.1"/>
    </source>
</evidence>